<dbReference type="KEGG" id="amuc:Pan181_44900"/>
<proteinExistence type="predicted"/>
<accession>A0A518AU64</accession>
<gene>
    <name evidence="2" type="ORF">Pan181_44900</name>
</gene>
<evidence type="ECO:0000256" key="1">
    <source>
        <dbReference type="SAM" id="SignalP"/>
    </source>
</evidence>
<organism evidence="2 3">
    <name type="scientific">Aeoliella mucimassa</name>
    <dbReference type="NCBI Taxonomy" id="2527972"/>
    <lineage>
        <taxon>Bacteria</taxon>
        <taxon>Pseudomonadati</taxon>
        <taxon>Planctomycetota</taxon>
        <taxon>Planctomycetia</taxon>
        <taxon>Pirellulales</taxon>
        <taxon>Lacipirellulaceae</taxon>
        <taxon>Aeoliella</taxon>
    </lineage>
</organism>
<name>A0A518AU64_9BACT</name>
<dbReference type="AlphaFoldDB" id="A0A518AU64"/>
<evidence type="ECO:0000313" key="3">
    <source>
        <dbReference type="Proteomes" id="UP000315750"/>
    </source>
</evidence>
<dbReference type="Proteomes" id="UP000315750">
    <property type="component" value="Chromosome"/>
</dbReference>
<keyword evidence="3" id="KW-1185">Reference proteome</keyword>
<reference evidence="2 3" key="1">
    <citation type="submission" date="2019-02" db="EMBL/GenBank/DDBJ databases">
        <title>Deep-cultivation of Planctomycetes and their phenomic and genomic characterization uncovers novel biology.</title>
        <authorList>
            <person name="Wiegand S."/>
            <person name="Jogler M."/>
            <person name="Boedeker C."/>
            <person name="Pinto D."/>
            <person name="Vollmers J."/>
            <person name="Rivas-Marin E."/>
            <person name="Kohn T."/>
            <person name="Peeters S.H."/>
            <person name="Heuer A."/>
            <person name="Rast P."/>
            <person name="Oberbeckmann S."/>
            <person name="Bunk B."/>
            <person name="Jeske O."/>
            <person name="Meyerdierks A."/>
            <person name="Storesund J.E."/>
            <person name="Kallscheuer N."/>
            <person name="Luecker S."/>
            <person name="Lage O.M."/>
            <person name="Pohl T."/>
            <person name="Merkel B.J."/>
            <person name="Hornburger P."/>
            <person name="Mueller R.-W."/>
            <person name="Bruemmer F."/>
            <person name="Labrenz M."/>
            <person name="Spormann A.M."/>
            <person name="Op den Camp H."/>
            <person name="Overmann J."/>
            <person name="Amann R."/>
            <person name="Jetten M.S.M."/>
            <person name="Mascher T."/>
            <person name="Medema M.H."/>
            <person name="Devos D.P."/>
            <person name="Kaster A.-K."/>
            <person name="Ovreas L."/>
            <person name="Rohde M."/>
            <person name="Galperin M.Y."/>
            <person name="Jogler C."/>
        </authorList>
    </citation>
    <scope>NUCLEOTIDE SEQUENCE [LARGE SCALE GENOMIC DNA]</scope>
    <source>
        <strain evidence="2 3">Pan181</strain>
    </source>
</reference>
<protein>
    <submittedName>
        <fullName evidence="2">Uncharacterized protein</fullName>
    </submittedName>
</protein>
<feature type="chain" id="PRO_5022015117" evidence="1">
    <location>
        <begin position="26"/>
        <end position="201"/>
    </location>
</feature>
<dbReference type="EMBL" id="CP036278">
    <property type="protein sequence ID" value="QDU58257.1"/>
    <property type="molecule type" value="Genomic_DNA"/>
</dbReference>
<feature type="signal peptide" evidence="1">
    <location>
        <begin position="1"/>
        <end position="25"/>
    </location>
</feature>
<keyword evidence="1" id="KW-0732">Signal</keyword>
<sequence precursor="true">MARSLTSLVTIIACCCASLSWGAYTHVYQIADTSSYAFSYSGGLSGYQFDSSLVGTFQVTIPDSGPAFISAADIKIGALSPTSNLVGLNPPTDANLSNYLVDDLIGLPVINDSANYPFEDDRSLAELLQADSVTRFALDFTPGTSESQAQLTIASHRPNKLDGMVSSLIAPGLPVVRIPEPSTLLLGLGLFTALAIHKRRV</sequence>
<evidence type="ECO:0000313" key="2">
    <source>
        <dbReference type="EMBL" id="QDU58257.1"/>
    </source>
</evidence>
<dbReference type="RefSeq" id="WP_197528572.1">
    <property type="nucleotide sequence ID" value="NZ_CP036278.1"/>
</dbReference>